<sequence>MLNDDNPKELFKFEKELLKSVIETVNDSNTKSNLIELISTLIVTKRTIDSYGEYLDFDLKNFDAFKNLNIGNGVKSFSTNVISPDNTDFITLVWYILPNQESFLEISSGINTYSRNTLMSWIETNGKIRI</sequence>
<evidence type="ECO:0000313" key="1">
    <source>
        <dbReference type="EMBL" id="STZ01696.1"/>
    </source>
</evidence>
<organism evidence="1 2">
    <name type="scientific">Faucicola atlantae</name>
    <dbReference type="NCBI Taxonomy" id="34059"/>
    <lineage>
        <taxon>Bacteria</taxon>
        <taxon>Pseudomonadati</taxon>
        <taxon>Pseudomonadota</taxon>
        <taxon>Gammaproteobacteria</taxon>
        <taxon>Moraxellales</taxon>
        <taxon>Moraxellaceae</taxon>
        <taxon>Faucicola</taxon>
    </lineage>
</organism>
<dbReference type="Proteomes" id="UP000255193">
    <property type="component" value="Unassembled WGS sequence"/>
</dbReference>
<protein>
    <submittedName>
        <fullName evidence="1">Uncharacterized protein</fullName>
    </submittedName>
</protein>
<name>A0A378QLD5_9GAMM</name>
<dbReference type="AlphaFoldDB" id="A0A378QLD5"/>
<reference evidence="1 2" key="1">
    <citation type="submission" date="2018-06" db="EMBL/GenBank/DDBJ databases">
        <authorList>
            <consortium name="Pathogen Informatics"/>
            <person name="Doyle S."/>
        </authorList>
    </citation>
    <scope>NUCLEOTIDE SEQUENCE [LARGE SCALE GENOMIC DNA]</scope>
    <source>
        <strain evidence="1 2">NCTC11091</strain>
    </source>
</reference>
<proteinExistence type="predicted"/>
<gene>
    <name evidence="1" type="ORF">NCTC11091_02169</name>
</gene>
<dbReference type="EMBL" id="UGQA01000005">
    <property type="protein sequence ID" value="STZ01696.1"/>
    <property type="molecule type" value="Genomic_DNA"/>
</dbReference>
<evidence type="ECO:0000313" key="2">
    <source>
        <dbReference type="Proteomes" id="UP000255193"/>
    </source>
</evidence>
<dbReference type="RefSeq" id="WP_067059477.1">
    <property type="nucleotide sequence ID" value="NZ_MXAO01000016.1"/>
</dbReference>
<accession>A0A378QLD5</accession>